<reference evidence="1 2" key="1">
    <citation type="submission" date="2014-12" db="EMBL/GenBank/DDBJ databases">
        <title>Draft genome sequences of 10 type strains of Lactococcus.</title>
        <authorList>
            <person name="Sun Z."/>
            <person name="Zhong Z."/>
            <person name="Liu W."/>
            <person name="Zhang W."/>
            <person name="Zhang H."/>
        </authorList>
    </citation>
    <scope>NUCLEOTIDE SEQUENCE [LARGE SCALE GENOMIC DNA]</scope>
    <source>
        <strain evidence="1 2">JCM 16395</strain>
    </source>
</reference>
<dbReference type="AlphaFoldDB" id="A0A2A5RJ19"/>
<dbReference type="RefSeq" id="WP_096818908.1">
    <property type="nucleotide sequence ID" value="NZ_JXJU01000012.1"/>
</dbReference>
<name>A0A2A5RJ19_9LACT</name>
<evidence type="ECO:0000313" key="1">
    <source>
        <dbReference type="EMBL" id="PCR99103.1"/>
    </source>
</evidence>
<gene>
    <name evidence="1" type="ORF">RT41_GL000486</name>
</gene>
<dbReference type="EMBL" id="JXJU01000012">
    <property type="protein sequence ID" value="PCR99103.1"/>
    <property type="molecule type" value="Genomic_DNA"/>
</dbReference>
<accession>A0A2A5RJ19</accession>
<evidence type="ECO:0000313" key="2">
    <source>
        <dbReference type="Proteomes" id="UP000218181"/>
    </source>
</evidence>
<organism evidence="1 2">
    <name type="scientific">Lactococcus fujiensis JCM 16395</name>
    <dbReference type="NCBI Taxonomy" id="1291764"/>
    <lineage>
        <taxon>Bacteria</taxon>
        <taxon>Bacillati</taxon>
        <taxon>Bacillota</taxon>
        <taxon>Bacilli</taxon>
        <taxon>Lactobacillales</taxon>
        <taxon>Streptococcaceae</taxon>
        <taxon>Lactococcus</taxon>
    </lineage>
</organism>
<proteinExistence type="predicted"/>
<dbReference type="STRING" id="1291764.GCA_001311235_02988"/>
<sequence>MSQKIKNVVPAANEEIFNVFKIDSEAIKAGHAPEWVTEVIDFDNIFTSPANMVIVKIGSRLAQEGDYLLLSEDHKISVVANDKLFDQYDVANDGDDVFKAQHKTPEEEYTAWEISLDDFKNGNVPEFFNSYFGGAEVVSAIQKGKTLIGEGDYLLRLVDEKPKLKLVKKATYEKNFVENLS</sequence>
<comment type="caution">
    <text evidence="1">The sequence shown here is derived from an EMBL/GenBank/DDBJ whole genome shotgun (WGS) entry which is preliminary data.</text>
</comment>
<protein>
    <submittedName>
        <fullName evidence="1">Uncharacterized protein</fullName>
    </submittedName>
</protein>
<keyword evidence="2" id="KW-1185">Reference proteome</keyword>
<dbReference type="Proteomes" id="UP000218181">
    <property type="component" value="Unassembled WGS sequence"/>
</dbReference>